<keyword evidence="2" id="KW-1185">Reference proteome</keyword>
<organism evidence="1 2">
    <name type="scientific">Plakobranchus ocellatus</name>
    <dbReference type="NCBI Taxonomy" id="259542"/>
    <lineage>
        <taxon>Eukaryota</taxon>
        <taxon>Metazoa</taxon>
        <taxon>Spiralia</taxon>
        <taxon>Lophotrochozoa</taxon>
        <taxon>Mollusca</taxon>
        <taxon>Gastropoda</taxon>
        <taxon>Heterobranchia</taxon>
        <taxon>Euthyneura</taxon>
        <taxon>Panpulmonata</taxon>
        <taxon>Sacoglossa</taxon>
        <taxon>Placobranchoidea</taxon>
        <taxon>Plakobranchidae</taxon>
        <taxon>Plakobranchus</taxon>
    </lineage>
</organism>
<protein>
    <submittedName>
        <fullName evidence="1">Uncharacterized protein</fullName>
    </submittedName>
</protein>
<evidence type="ECO:0000313" key="2">
    <source>
        <dbReference type="Proteomes" id="UP000735302"/>
    </source>
</evidence>
<comment type="caution">
    <text evidence="1">The sequence shown here is derived from an EMBL/GenBank/DDBJ whole genome shotgun (WGS) entry which is preliminary data.</text>
</comment>
<gene>
    <name evidence="1" type="ORF">PoB_005513300</name>
</gene>
<sequence length="91" mass="10685">MTSRVASSVGLRLVPNYHNRCFTTPVPRPVWGCPNEPDTCSCVWHLAPLYHKVERQSGWIRKELCCMPWGCDRRKILNTHGDCPHWRRRDL</sequence>
<proteinExistence type="predicted"/>
<evidence type="ECO:0000313" key="1">
    <source>
        <dbReference type="EMBL" id="GFO28628.1"/>
    </source>
</evidence>
<name>A0AAV4C9S2_9GAST</name>
<accession>A0AAV4C9S2</accession>
<dbReference type="EMBL" id="BLXT01006069">
    <property type="protein sequence ID" value="GFO28628.1"/>
    <property type="molecule type" value="Genomic_DNA"/>
</dbReference>
<reference evidence="1 2" key="1">
    <citation type="journal article" date="2021" name="Elife">
        <title>Chloroplast acquisition without the gene transfer in kleptoplastic sea slugs, Plakobranchus ocellatus.</title>
        <authorList>
            <person name="Maeda T."/>
            <person name="Takahashi S."/>
            <person name="Yoshida T."/>
            <person name="Shimamura S."/>
            <person name="Takaki Y."/>
            <person name="Nagai Y."/>
            <person name="Toyoda A."/>
            <person name="Suzuki Y."/>
            <person name="Arimoto A."/>
            <person name="Ishii H."/>
            <person name="Satoh N."/>
            <person name="Nishiyama T."/>
            <person name="Hasebe M."/>
            <person name="Maruyama T."/>
            <person name="Minagawa J."/>
            <person name="Obokata J."/>
            <person name="Shigenobu S."/>
        </authorList>
    </citation>
    <scope>NUCLEOTIDE SEQUENCE [LARGE SCALE GENOMIC DNA]</scope>
</reference>
<dbReference type="AlphaFoldDB" id="A0AAV4C9S2"/>
<dbReference type="Proteomes" id="UP000735302">
    <property type="component" value="Unassembled WGS sequence"/>
</dbReference>